<dbReference type="RefSeq" id="WP_109618496.1">
    <property type="nucleotide sequence ID" value="NZ_QGDO01000003.1"/>
</dbReference>
<gene>
    <name evidence="1" type="ORF">BC781_103223</name>
</gene>
<dbReference type="AlphaFoldDB" id="A0A315ZA85"/>
<dbReference type="PROSITE" id="PS51257">
    <property type="entry name" value="PROKAR_LIPOPROTEIN"/>
    <property type="match status" value="1"/>
</dbReference>
<organism evidence="1 2">
    <name type="scientific">Sediminitomix flava</name>
    <dbReference type="NCBI Taxonomy" id="379075"/>
    <lineage>
        <taxon>Bacteria</taxon>
        <taxon>Pseudomonadati</taxon>
        <taxon>Bacteroidota</taxon>
        <taxon>Cytophagia</taxon>
        <taxon>Cytophagales</taxon>
        <taxon>Flammeovirgaceae</taxon>
        <taxon>Sediminitomix</taxon>
    </lineage>
</organism>
<dbReference type="SUPFAM" id="SSF55008">
    <property type="entry name" value="HMA, heavy metal-associated domain"/>
    <property type="match status" value="1"/>
</dbReference>
<keyword evidence="2" id="KW-1185">Reference proteome</keyword>
<evidence type="ECO:0000313" key="2">
    <source>
        <dbReference type="Proteomes" id="UP000245535"/>
    </source>
</evidence>
<dbReference type="Proteomes" id="UP000245535">
    <property type="component" value="Unassembled WGS sequence"/>
</dbReference>
<sequence>MKNLLFLHLLIFLGSCIQLEEKEFKLEYACESCKETLEHKLLSELKGVHYSKLNRDSGILRLKVDPKEFDLECLFHFLEEEGFSRENEKPLCCLNEETELDAVGELSSN</sequence>
<accession>A0A315ZA85</accession>
<protein>
    <recommendedName>
        <fullName evidence="3">Copper chaperone CopZ</fullName>
    </recommendedName>
</protein>
<dbReference type="EMBL" id="QGDO01000003">
    <property type="protein sequence ID" value="PWJ41973.1"/>
    <property type="molecule type" value="Genomic_DNA"/>
</dbReference>
<comment type="caution">
    <text evidence="1">The sequence shown here is derived from an EMBL/GenBank/DDBJ whole genome shotgun (WGS) entry which is preliminary data.</text>
</comment>
<dbReference type="GO" id="GO:0046872">
    <property type="term" value="F:metal ion binding"/>
    <property type="evidence" value="ECO:0007669"/>
    <property type="project" value="InterPro"/>
</dbReference>
<proteinExistence type="predicted"/>
<name>A0A315ZA85_SEDFL</name>
<reference evidence="1 2" key="1">
    <citation type="submission" date="2018-03" db="EMBL/GenBank/DDBJ databases">
        <title>Genomic Encyclopedia of Archaeal and Bacterial Type Strains, Phase II (KMG-II): from individual species to whole genera.</title>
        <authorList>
            <person name="Goeker M."/>
        </authorList>
    </citation>
    <scope>NUCLEOTIDE SEQUENCE [LARGE SCALE GENOMIC DNA]</scope>
    <source>
        <strain evidence="1 2">DSM 28229</strain>
    </source>
</reference>
<evidence type="ECO:0008006" key="3">
    <source>
        <dbReference type="Google" id="ProtNLM"/>
    </source>
</evidence>
<dbReference type="InterPro" id="IPR036163">
    <property type="entry name" value="HMA_dom_sf"/>
</dbReference>
<evidence type="ECO:0000313" key="1">
    <source>
        <dbReference type="EMBL" id="PWJ41973.1"/>
    </source>
</evidence>